<dbReference type="Gene3D" id="3.60.40.10">
    <property type="entry name" value="PPM-type phosphatase domain"/>
    <property type="match status" value="1"/>
</dbReference>
<organism evidence="2">
    <name type="scientific">Dermatophagoides farinae</name>
    <name type="common">American house dust mite</name>
    <dbReference type="NCBI Taxonomy" id="6954"/>
    <lineage>
        <taxon>Eukaryota</taxon>
        <taxon>Metazoa</taxon>
        <taxon>Ecdysozoa</taxon>
        <taxon>Arthropoda</taxon>
        <taxon>Chelicerata</taxon>
        <taxon>Arachnida</taxon>
        <taxon>Acari</taxon>
        <taxon>Acariformes</taxon>
        <taxon>Sarcoptiformes</taxon>
        <taxon>Astigmata</taxon>
        <taxon>Psoroptidia</taxon>
        <taxon>Analgoidea</taxon>
        <taxon>Pyroglyphidae</taxon>
        <taxon>Dermatophagoidinae</taxon>
        <taxon>Dermatophagoides</taxon>
    </lineage>
</organism>
<gene>
    <name evidence="2" type="ORF">HUG17_5260</name>
</gene>
<reference evidence="2" key="2">
    <citation type="journal article" date="2021" name="World Allergy Organ. J.">
        <title>Chromosome-level assembly of Dermatophagoides farinae genome and transcriptome reveals two novel allergens Der f 37 and Der f 39.</title>
        <authorList>
            <person name="Chen J."/>
            <person name="Cai Z."/>
            <person name="Fan D."/>
            <person name="Hu J."/>
            <person name="Hou Y."/>
            <person name="He Y."/>
            <person name="Zhang Z."/>
            <person name="Zhao Z."/>
            <person name="Gao P."/>
            <person name="Hu W."/>
            <person name="Sun J."/>
            <person name="Li J."/>
            <person name="Ji K."/>
        </authorList>
    </citation>
    <scope>NUCLEOTIDE SEQUENCE</scope>
    <source>
        <strain evidence="2">JKM2019</strain>
    </source>
</reference>
<dbReference type="Proteomes" id="UP000828236">
    <property type="component" value="Unassembled WGS sequence"/>
</dbReference>
<dbReference type="AlphaFoldDB" id="A0A9D4P377"/>
<evidence type="ECO:0000313" key="2">
    <source>
        <dbReference type="EMBL" id="KAH7642215.1"/>
    </source>
</evidence>
<name>A0A9D4P377_DERFA</name>
<dbReference type="CDD" id="cd00143">
    <property type="entry name" value="PP2Cc"/>
    <property type="match status" value="1"/>
</dbReference>
<dbReference type="InterPro" id="IPR001932">
    <property type="entry name" value="PPM-type_phosphatase-like_dom"/>
</dbReference>
<dbReference type="SMART" id="SM00332">
    <property type="entry name" value="PP2Cc"/>
    <property type="match status" value="1"/>
</dbReference>
<dbReference type="SUPFAM" id="SSF81606">
    <property type="entry name" value="PP2C-like"/>
    <property type="match status" value="1"/>
</dbReference>
<comment type="caution">
    <text evidence="2">The sequence shown here is derived from an EMBL/GenBank/DDBJ whole genome shotgun (WGS) entry which is preliminary data.</text>
</comment>
<dbReference type="InterPro" id="IPR015655">
    <property type="entry name" value="PP2C"/>
</dbReference>
<reference evidence="2" key="1">
    <citation type="submission" date="2020-06" db="EMBL/GenBank/DDBJ databases">
        <authorList>
            <person name="Ji K."/>
            <person name="Li J."/>
        </authorList>
    </citation>
    <scope>NUCLEOTIDE SEQUENCE</scope>
    <source>
        <strain evidence="2">JKM2019</strain>
        <tissue evidence="2">Whole body</tissue>
    </source>
</reference>
<sequence length="447" mass="51316">MLLSSEDDEVRTWADDLIDDEFTAVSSHQTIRLDTNDSKSLQKHFSLYQNNHYIYGVLTGFNYGDSNDEHCRKIFSEVCSYFPLELIERINSLKNPDQDECYETILLETFYIIEQSIRKHMDDVLSEKTALELTLSGIDSSQYPKIQQKLNEYTQKLSFGFSCVITIINTTKIYVANIGDTRAILCVKHNNTIRSQELSTRHDLSNPNELKRLESISIETEVLKSNQRIGNMALTRCLGNLKLKNFFKNYPDLSSATSDPILTEPSLNSTRINNSCKFLILASASLFKALQQCFNRENVLDDLLLIIDDKLTERNDHKNVPDLVLQDIFQKYLNLNEHQESFHSKPILLIRLFHHPNETDSTADHDAADEEANHDLKVDKTVITPIIIMNDDINLDPSKSNDSVGSSKQESDEIPAYVDFVPLIEALQKHNIDYDCFNLFDFIIMIK</sequence>
<accession>A0A9D4P377</accession>
<dbReference type="PROSITE" id="PS51746">
    <property type="entry name" value="PPM_2"/>
    <property type="match status" value="1"/>
</dbReference>
<dbReference type="Pfam" id="PF00481">
    <property type="entry name" value="PP2C"/>
    <property type="match status" value="1"/>
</dbReference>
<feature type="domain" description="PPM-type phosphatase" evidence="1">
    <location>
        <begin position="35"/>
        <end position="310"/>
    </location>
</feature>
<evidence type="ECO:0000259" key="1">
    <source>
        <dbReference type="PROSITE" id="PS51746"/>
    </source>
</evidence>
<dbReference type="GO" id="GO:0004722">
    <property type="term" value="F:protein serine/threonine phosphatase activity"/>
    <property type="evidence" value="ECO:0007669"/>
    <property type="project" value="InterPro"/>
</dbReference>
<dbReference type="InterPro" id="IPR036457">
    <property type="entry name" value="PPM-type-like_dom_sf"/>
</dbReference>
<dbReference type="OrthoDB" id="10049211at2759"/>
<dbReference type="PANTHER" id="PTHR13832">
    <property type="entry name" value="PROTEIN PHOSPHATASE 2C"/>
    <property type="match status" value="1"/>
</dbReference>
<dbReference type="PANTHER" id="PTHR13832:SF533">
    <property type="entry name" value="TGF-BETA-ACTIVATED KINASE 1 AND MAP3K7-BINDING PROTEIN 1"/>
    <property type="match status" value="1"/>
</dbReference>
<protein>
    <recommendedName>
        <fullName evidence="1">PPM-type phosphatase domain-containing protein</fullName>
    </recommendedName>
</protein>
<proteinExistence type="predicted"/>
<dbReference type="EMBL" id="SDOV01000004">
    <property type="protein sequence ID" value="KAH7642215.1"/>
    <property type="molecule type" value="Genomic_DNA"/>
</dbReference>